<reference evidence="1" key="2">
    <citation type="submission" date="2019-01" db="UniProtKB">
        <authorList>
            <consortium name="EnsemblPlants"/>
        </authorList>
    </citation>
    <scope>IDENTIFICATION</scope>
    <source>
        <strain evidence="1">cv. Heinz 1706</strain>
    </source>
</reference>
<dbReference type="AlphaFoldDB" id="A0A3Q7FKW6"/>
<protein>
    <submittedName>
        <fullName evidence="1">Uncharacterized protein</fullName>
    </submittedName>
</protein>
<organism evidence="1">
    <name type="scientific">Solanum lycopersicum</name>
    <name type="common">Tomato</name>
    <name type="synonym">Lycopersicon esculentum</name>
    <dbReference type="NCBI Taxonomy" id="4081"/>
    <lineage>
        <taxon>Eukaryota</taxon>
        <taxon>Viridiplantae</taxon>
        <taxon>Streptophyta</taxon>
        <taxon>Embryophyta</taxon>
        <taxon>Tracheophyta</taxon>
        <taxon>Spermatophyta</taxon>
        <taxon>Magnoliopsida</taxon>
        <taxon>eudicotyledons</taxon>
        <taxon>Gunneridae</taxon>
        <taxon>Pentapetalae</taxon>
        <taxon>asterids</taxon>
        <taxon>lamiids</taxon>
        <taxon>Solanales</taxon>
        <taxon>Solanaceae</taxon>
        <taxon>Solanoideae</taxon>
        <taxon>Solaneae</taxon>
        <taxon>Solanum</taxon>
        <taxon>Solanum subgen. Lycopersicon</taxon>
    </lineage>
</organism>
<dbReference type="EnsemblPlants" id="Solyc03g083395.1.1">
    <property type="protein sequence ID" value="Solyc03g083395.1.1"/>
    <property type="gene ID" value="Solyc03g083395.1"/>
</dbReference>
<proteinExistence type="predicted"/>
<evidence type="ECO:0000313" key="1">
    <source>
        <dbReference type="EnsemblPlants" id="Solyc03g083395.1.1"/>
    </source>
</evidence>
<dbReference type="InParanoid" id="A0A3Q7FKW6"/>
<accession>A0A3Q7FKW6</accession>
<sequence length="83" mass="9721">MPGSVASWKVFLSRKKLNHLFGYSLTLLFYWDSGTWKFMCVEVSFVKLRELSIRTGCKQGLTCFLRDSVDRNIGIHFPPYQRI</sequence>
<evidence type="ECO:0000313" key="2">
    <source>
        <dbReference type="Proteomes" id="UP000004994"/>
    </source>
</evidence>
<dbReference type="Gramene" id="Solyc03g083395.1.1">
    <property type="protein sequence ID" value="Solyc03g083395.1.1"/>
    <property type="gene ID" value="Solyc03g083395.1"/>
</dbReference>
<keyword evidence="2" id="KW-1185">Reference proteome</keyword>
<reference evidence="1" key="1">
    <citation type="journal article" date="2012" name="Nature">
        <title>The tomato genome sequence provides insights into fleshy fruit evolution.</title>
        <authorList>
            <consortium name="Tomato Genome Consortium"/>
        </authorList>
    </citation>
    <scope>NUCLEOTIDE SEQUENCE [LARGE SCALE GENOMIC DNA]</scope>
    <source>
        <strain evidence="1">cv. Heinz 1706</strain>
    </source>
</reference>
<name>A0A3Q7FKW6_SOLLC</name>
<dbReference type="Proteomes" id="UP000004994">
    <property type="component" value="Chromosome 3"/>
</dbReference>